<name>A0A0C3QMY3_9AGAM</name>
<evidence type="ECO:0000256" key="1">
    <source>
        <dbReference type="ARBA" id="ARBA00004141"/>
    </source>
</evidence>
<feature type="transmembrane region" description="Helical" evidence="6">
    <location>
        <begin position="495"/>
        <end position="514"/>
    </location>
</feature>
<evidence type="ECO:0000313" key="8">
    <source>
        <dbReference type="EMBL" id="KIO34455.1"/>
    </source>
</evidence>
<dbReference type="GO" id="GO:0005886">
    <property type="term" value="C:plasma membrane"/>
    <property type="evidence" value="ECO:0007669"/>
    <property type="project" value="TreeGrafter"/>
</dbReference>
<dbReference type="GO" id="GO:0022857">
    <property type="term" value="F:transmembrane transporter activity"/>
    <property type="evidence" value="ECO:0007669"/>
    <property type="project" value="InterPro"/>
</dbReference>
<dbReference type="AlphaFoldDB" id="A0A0C3QMY3"/>
<feature type="transmembrane region" description="Helical" evidence="6">
    <location>
        <begin position="465"/>
        <end position="483"/>
    </location>
</feature>
<evidence type="ECO:0000256" key="5">
    <source>
        <dbReference type="SAM" id="MobiDB-lite"/>
    </source>
</evidence>
<keyword evidence="2 6" id="KW-0812">Transmembrane</keyword>
<evidence type="ECO:0000256" key="2">
    <source>
        <dbReference type="ARBA" id="ARBA00022692"/>
    </source>
</evidence>
<reference evidence="9" key="2">
    <citation type="submission" date="2015-01" db="EMBL/GenBank/DDBJ databases">
        <title>Evolutionary Origins and Diversification of the Mycorrhizal Mutualists.</title>
        <authorList>
            <consortium name="DOE Joint Genome Institute"/>
            <consortium name="Mycorrhizal Genomics Consortium"/>
            <person name="Kohler A."/>
            <person name="Kuo A."/>
            <person name="Nagy L.G."/>
            <person name="Floudas D."/>
            <person name="Copeland A."/>
            <person name="Barry K.W."/>
            <person name="Cichocki N."/>
            <person name="Veneault-Fourrey C."/>
            <person name="LaButti K."/>
            <person name="Lindquist E.A."/>
            <person name="Lipzen A."/>
            <person name="Lundell T."/>
            <person name="Morin E."/>
            <person name="Murat C."/>
            <person name="Riley R."/>
            <person name="Ohm R."/>
            <person name="Sun H."/>
            <person name="Tunlid A."/>
            <person name="Henrissat B."/>
            <person name="Grigoriev I.V."/>
            <person name="Hibbett D.S."/>
            <person name="Martin F."/>
        </authorList>
    </citation>
    <scope>NUCLEOTIDE SEQUENCE [LARGE SCALE GENOMIC DNA]</scope>
    <source>
        <strain evidence="9">MUT 4182</strain>
    </source>
</reference>
<dbReference type="PROSITE" id="PS50850">
    <property type="entry name" value="MFS"/>
    <property type="match status" value="1"/>
</dbReference>
<feature type="domain" description="Major facilitator superfamily (MFS) profile" evidence="7">
    <location>
        <begin position="69"/>
        <end position="519"/>
    </location>
</feature>
<gene>
    <name evidence="8" type="ORF">M407DRAFT_64497</name>
</gene>
<keyword evidence="3 6" id="KW-1133">Transmembrane helix</keyword>
<dbReference type="PANTHER" id="PTHR23502:SF5">
    <property type="entry name" value="QUINIDINE RESISTANCE PROTEIN 3"/>
    <property type="match status" value="1"/>
</dbReference>
<sequence>MQLSGRIQTPRDPEAGSANSSRSAIRRSNTPSAPEPQKPSTVLRWFDYGSVLPTLQNPRSYTRNQKIIIVVIVALCSFSAPFASNIMMPSFPFIGPSLGLGQTGVTLTTALYMAALGIGPLYHAFLSERFGRRPVYLGGFILFTLASVACAVAPDGDDLVAYRFFQAFGSSAAQSIGMGTISDIYIPSERGRATGFWFIGPILGPMISPLIGGAVYQWMGWRAILWTTAIFGVILLVLITLFLPETSLKLKAQQTHPPSSPSLNDTTCPLPAPVTDASPFQGQPTRTRLTSNVWKGAKFAYTYGIYPLSTVGRLLFPPVGLSSLYASLCFGSLYAISVATPFSFSEPPYKLGSMDISFLYLPACVGYCLGSVVGGYLSDREVRKAKESSEDGETYSSEVRLRSARWGVPLVPAGLLIFGWGLHRHTHMALPIMGGFVFGVGLMLTNGTIMAYFSDSIPGQTASVVAAYNALRNLIAGTVAALTTAALDSGLRENWYFTILALACLAGSVCLEVIQRYGAVWRQRRQQKLNQEAAPATATAPIAMTTIATQQPTTTASNP</sequence>
<dbReference type="InterPro" id="IPR011701">
    <property type="entry name" value="MFS"/>
</dbReference>
<feature type="transmembrane region" description="Helical" evidence="6">
    <location>
        <begin position="196"/>
        <end position="218"/>
    </location>
</feature>
<dbReference type="Gene3D" id="1.20.1720.10">
    <property type="entry name" value="Multidrug resistance protein D"/>
    <property type="match status" value="1"/>
</dbReference>
<feature type="transmembrane region" description="Helical" evidence="6">
    <location>
        <begin position="134"/>
        <end position="154"/>
    </location>
</feature>
<dbReference type="InterPro" id="IPR020846">
    <property type="entry name" value="MFS_dom"/>
</dbReference>
<feature type="transmembrane region" description="Helical" evidence="6">
    <location>
        <begin position="356"/>
        <end position="377"/>
    </location>
</feature>
<proteinExistence type="predicted"/>
<evidence type="ECO:0000256" key="4">
    <source>
        <dbReference type="ARBA" id="ARBA00023136"/>
    </source>
</evidence>
<organism evidence="8 9">
    <name type="scientific">Tulasnella calospora MUT 4182</name>
    <dbReference type="NCBI Taxonomy" id="1051891"/>
    <lineage>
        <taxon>Eukaryota</taxon>
        <taxon>Fungi</taxon>
        <taxon>Dikarya</taxon>
        <taxon>Basidiomycota</taxon>
        <taxon>Agaricomycotina</taxon>
        <taxon>Agaricomycetes</taxon>
        <taxon>Cantharellales</taxon>
        <taxon>Tulasnellaceae</taxon>
        <taxon>Tulasnella</taxon>
    </lineage>
</organism>
<feature type="transmembrane region" description="Helical" evidence="6">
    <location>
        <begin position="314"/>
        <end position="336"/>
    </location>
</feature>
<feature type="transmembrane region" description="Helical" evidence="6">
    <location>
        <begin position="224"/>
        <end position="243"/>
    </location>
</feature>
<evidence type="ECO:0000256" key="6">
    <source>
        <dbReference type="SAM" id="Phobius"/>
    </source>
</evidence>
<dbReference type="OrthoDB" id="3066029at2759"/>
<dbReference type="Pfam" id="PF07690">
    <property type="entry name" value="MFS_1"/>
    <property type="match status" value="1"/>
</dbReference>
<dbReference type="Gene3D" id="1.20.1250.20">
    <property type="entry name" value="MFS general substrate transporter like domains"/>
    <property type="match status" value="1"/>
</dbReference>
<dbReference type="Proteomes" id="UP000054248">
    <property type="component" value="Unassembled WGS sequence"/>
</dbReference>
<evidence type="ECO:0000313" key="9">
    <source>
        <dbReference type="Proteomes" id="UP000054248"/>
    </source>
</evidence>
<feature type="transmembrane region" description="Helical" evidence="6">
    <location>
        <begin position="67"/>
        <end position="88"/>
    </location>
</feature>
<protein>
    <recommendedName>
        <fullName evidence="7">Major facilitator superfamily (MFS) profile domain-containing protein</fullName>
    </recommendedName>
</protein>
<dbReference type="SUPFAM" id="SSF103473">
    <property type="entry name" value="MFS general substrate transporter"/>
    <property type="match status" value="1"/>
</dbReference>
<evidence type="ECO:0000259" key="7">
    <source>
        <dbReference type="PROSITE" id="PS50850"/>
    </source>
</evidence>
<feature type="transmembrane region" description="Helical" evidence="6">
    <location>
        <begin position="100"/>
        <end position="122"/>
    </location>
</feature>
<reference evidence="8 9" key="1">
    <citation type="submission" date="2014-04" db="EMBL/GenBank/DDBJ databases">
        <authorList>
            <consortium name="DOE Joint Genome Institute"/>
            <person name="Kuo A."/>
            <person name="Girlanda M."/>
            <person name="Perotto S."/>
            <person name="Kohler A."/>
            <person name="Nagy L.G."/>
            <person name="Floudas D."/>
            <person name="Copeland A."/>
            <person name="Barry K.W."/>
            <person name="Cichocki N."/>
            <person name="Veneault-Fourrey C."/>
            <person name="LaButti K."/>
            <person name="Lindquist E.A."/>
            <person name="Lipzen A."/>
            <person name="Lundell T."/>
            <person name="Morin E."/>
            <person name="Murat C."/>
            <person name="Sun H."/>
            <person name="Tunlid A."/>
            <person name="Henrissat B."/>
            <person name="Grigoriev I.V."/>
            <person name="Hibbett D.S."/>
            <person name="Martin F."/>
            <person name="Nordberg H.P."/>
            <person name="Cantor M.N."/>
            <person name="Hua S.X."/>
        </authorList>
    </citation>
    <scope>NUCLEOTIDE SEQUENCE [LARGE SCALE GENOMIC DNA]</scope>
    <source>
        <strain evidence="8 9">MUT 4182</strain>
    </source>
</reference>
<feature type="transmembrane region" description="Helical" evidence="6">
    <location>
        <begin position="429"/>
        <end position="453"/>
    </location>
</feature>
<accession>A0A0C3QMY3</accession>
<dbReference type="PANTHER" id="PTHR23502">
    <property type="entry name" value="MAJOR FACILITATOR SUPERFAMILY"/>
    <property type="match status" value="1"/>
</dbReference>
<dbReference type="HOGENOM" id="CLU_008455_8_5_1"/>
<feature type="region of interest" description="Disordered" evidence="5">
    <location>
        <begin position="1"/>
        <end position="40"/>
    </location>
</feature>
<feature type="transmembrane region" description="Helical" evidence="6">
    <location>
        <begin position="406"/>
        <end position="423"/>
    </location>
</feature>
<keyword evidence="4 6" id="KW-0472">Membrane</keyword>
<feature type="transmembrane region" description="Helical" evidence="6">
    <location>
        <begin position="160"/>
        <end position="184"/>
    </location>
</feature>
<comment type="subcellular location">
    <subcellularLocation>
        <location evidence="1">Membrane</location>
        <topology evidence="1">Multi-pass membrane protein</topology>
    </subcellularLocation>
</comment>
<dbReference type="EMBL" id="KN822943">
    <property type="protein sequence ID" value="KIO34455.1"/>
    <property type="molecule type" value="Genomic_DNA"/>
</dbReference>
<evidence type="ECO:0000256" key="3">
    <source>
        <dbReference type="ARBA" id="ARBA00022989"/>
    </source>
</evidence>
<feature type="compositionally biased region" description="Low complexity" evidence="5">
    <location>
        <begin position="17"/>
        <end position="29"/>
    </location>
</feature>
<dbReference type="InterPro" id="IPR036259">
    <property type="entry name" value="MFS_trans_sf"/>
</dbReference>
<dbReference type="STRING" id="1051891.A0A0C3QMY3"/>
<keyword evidence="9" id="KW-1185">Reference proteome</keyword>